<proteinExistence type="predicted"/>
<feature type="compositionally biased region" description="Low complexity" evidence="1">
    <location>
        <begin position="133"/>
        <end position="144"/>
    </location>
</feature>
<name>A0ABR3IP85_9AGAR</name>
<feature type="compositionally biased region" description="Basic residues" evidence="1">
    <location>
        <begin position="153"/>
        <end position="164"/>
    </location>
</feature>
<keyword evidence="3" id="KW-1185">Reference proteome</keyword>
<accession>A0ABR3IP85</accession>
<evidence type="ECO:0000256" key="1">
    <source>
        <dbReference type="SAM" id="MobiDB-lite"/>
    </source>
</evidence>
<feature type="region of interest" description="Disordered" evidence="1">
    <location>
        <begin position="56"/>
        <end position="84"/>
    </location>
</feature>
<reference evidence="3" key="1">
    <citation type="submission" date="2024-06" db="EMBL/GenBank/DDBJ databases">
        <title>Multi-omics analyses provide insights into the biosynthesis of the anticancer antibiotic pleurotin in Hohenbuehelia grisea.</title>
        <authorList>
            <person name="Weaver J.A."/>
            <person name="Alberti F."/>
        </authorList>
    </citation>
    <scope>NUCLEOTIDE SEQUENCE [LARGE SCALE GENOMIC DNA]</scope>
    <source>
        <strain evidence="3">T-177</strain>
    </source>
</reference>
<evidence type="ECO:0000313" key="2">
    <source>
        <dbReference type="EMBL" id="KAL0945100.1"/>
    </source>
</evidence>
<comment type="caution">
    <text evidence="2">The sequence shown here is derived from an EMBL/GenBank/DDBJ whole genome shotgun (WGS) entry which is preliminary data.</text>
</comment>
<organism evidence="2 3">
    <name type="scientific">Hohenbuehelia grisea</name>
    <dbReference type="NCBI Taxonomy" id="104357"/>
    <lineage>
        <taxon>Eukaryota</taxon>
        <taxon>Fungi</taxon>
        <taxon>Dikarya</taxon>
        <taxon>Basidiomycota</taxon>
        <taxon>Agaricomycotina</taxon>
        <taxon>Agaricomycetes</taxon>
        <taxon>Agaricomycetidae</taxon>
        <taxon>Agaricales</taxon>
        <taxon>Pleurotineae</taxon>
        <taxon>Pleurotaceae</taxon>
        <taxon>Hohenbuehelia</taxon>
    </lineage>
</organism>
<protein>
    <submittedName>
        <fullName evidence="2">Uncharacterized protein</fullName>
    </submittedName>
</protein>
<evidence type="ECO:0000313" key="3">
    <source>
        <dbReference type="Proteomes" id="UP001556367"/>
    </source>
</evidence>
<dbReference type="Proteomes" id="UP001556367">
    <property type="component" value="Unassembled WGS sequence"/>
</dbReference>
<sequence length="240" mass="26277">MALGNSAKDSHRAVIGRLQEVRRYNIFALLSVCSSLSAQVFADAAQFLITNPLSSPSLQNAPPNSAPPPTSSPKHPHPPRTTIPPPCIDLLCSSDIRSVTQSILLRERTLKPECLYDKLCTHHAQAHTSAHISPSSRRSPLRSLPTPPPNTPRRAHPHHRRAQRRCPQARSHGLSFKLRRRVERGSSDGRLHRSHVVRAQGTVPILASRVELGCAPADAAVDRPLMAEKRDAHACGAELD</sequence>
<feature type="region of interest" description="Disordered" evidence="1">
    <location>
        <begin position="127"/>
        <end position="189"/>
    </location>
</feature>
<dbReference type="EMBL" id="JASNQZ010000019">
    <property type="protein sequence ID" value="KAL0945100.1"/>
    <property type="molecule type" value="Genomic_DNA"/>
</dbReference>
<gene>
    <name evidence="2" type="ORF">HGRIS_004253</name>
</gene>